<dbReference type="GO" id="GO:0016757">
    <property type="term" value="F:glycosyltransferase activity"/>
    <property type="evidence" value="ECO:0007669"/>
    <property type="project" value="InterPro"/>
</dbReference>
<feature type="domain" description="Nucleotide-diphospho-sugar transferase" evidence="1">
    <location>
        <begin position="237"/>
        <end position="382"/>
    </location>
</feature>
<evidence type="ECO:0000259" key="1">
    <source>
        <dbReference type="Pfam" id="PF03407"/>
    </source>
</evidence>
<protein>
    <recommendedName>
        <fullName evidence="1">Nucleotide-diphospho-sugar transferase domain-containing protein</fullName>
    </recommendedName>
</protein>
<dbReference type="PANTHER" id="PTHR46581">
    <property type="entry name" value="ARABINOSYLTRANSFERASE RRA3"/>
    <property type="match status" value="1"/>
</dbReference>
<dbReference type="InterPro" id="IPR044290">
    <property type="entry name" value="RRA1/2/3"/>
</dbReference>
<keyword evidence="3" id="KW-1185">Reference proteome</keyword>
<proteinExistence type="predicted"/>
<dbReference type="EMBL" id="LGRX02015791">
    <property type="protein sequence ID" value="KAK3263022.1"/>
    <property type="molecule type" value="Genomic_DNA"/>
</dbReference>
<evidence type="ECO:0000313" key="2">
    <source>
        <dbReference type="EMBL" id="KAK3263022.1"/>
    </source>
</evidence>
<gene>
    <name evidence="2" type="ORF">CYMTET_28152</name>
</gene>
<name>A0AAE0FNT2_9CHLO</name>
<accession>A0AAE0FNT2</accession>
<dbReference type="Pfam" id="PF03407">
    <property type="entry name" value="Nucleotid_trans"/>
    <property type="match status" value="1"/>
</dbReference>
<organism evidence="2 3">
    <name type="scientific">Cymbomonas tetramitiformis</name>
    <dbReference type="NCBI Taxonomy" id="36881"/>
    <lineage>
        <taxon>Eukaryota</taxon>
        <taxon>Viridiplantae</taxon>
        <taxon>Chlorophyta</taxon>
        <taxon>Pyramimonadophyceae</taxon>
        <taxon>Pyramimonadales</taxon>
        <taxon>Pyramimonadaceae</taxon>
        <taxon>Cymbomonas</taxon>
    </lineage>
</organism>
<reference evidence="2 3" key="1">
    <citation type="journal article" date="2015" name="Genome Biol. Evol.">
        <title>Comparative Genomics of a Bacterivorous Green Alga Reveals Evolutionary Causalities and Consequences of Phago-Mixotrophic Mode of Nutrition.</title>
        <authorList>
            <person name="Burns J.A."/>
            <person name="Paasch A."/>
            <person name="Narechania A."/>
            <person name="Kim E."/>
        </authorList>
    </citation>
    <scope>NUCLEOTIDE SEQUENCE [LARGE SCALE GENOMIC DNA]</scope>
    <source>
        <strain evidence="2 3">PLY_AMNH</strain>
    </source>
</reference>
<sequence length="412" mass="44594">MGRRLLRSVTPPAQARKGARISPSVLLLVASVLLLLWNLSGSRPSSYDPVPAKDTIPLQEATRVRADPKLTEQLEARPEETQSLNVAAEVIESVEREPIETPTPRRLEPAATATVGNDVVRVKASPLTRAAGLKTSAAEFIQSELLHSASPLMPFPDPYNDAKGNRCEPPPGTPANGLAGRLMVPASADFPANCEGLEELCNVVRKVAIKCEVMAAVANSHAPGLQGFLDSIAKLNIKNFMVIAIDKPLADRLHAQGVPYYFKLNTAQGNHAVSAQKFGLIKEFVSIGCSVLLTDTDVVYLQNPFGYLYRDADIESMSDGWDNNTSHGYMDTVDDAALGIDNPARVRHSLRIAALNSGLWYVAATHASLRLMTIMQYRMDTEDVGPDWIQPGALPPPLLPAEHPLNSDVTPM</sequence>
<dbReference type="Proteomes" id="UP001190700">
    <property type="component" value="Unassembled WGS sequence"/>
</dbReference>
<comment type="caution">
    <text evidence="2">The sequence shown here is derived from an EMBL/GenBank/DDBJ whole genome shotgun (WGS) entry which is preliminary data.</text>
</comment>
<evidence type="ECO:0000313" key="3">
    <source>
        <dbReference type="Proteomes" id="UP001190700"/>
    </source>
</evidence>
<dbReference type="PANTHER" id="PTHR46581:SF3">
    <property type="entry name" value="ARABINOSYLTRANSFERASE RRA3"/>
    <property type="match status" value="1"/>
</dbReference>
<dbReference type="InterPro" id="IPR005069">
    <property type="entry name" value="Nucl-diP-sugar_transferase"/>
</dbReference>
<dbReference type="GO" id="GO:0080147">
    <property type="term" value="P:root hair cell development"/>
    <property type="evidence" value="ECO:0007669"/>
    <property type="project" value="InterPro"/>
</dbReference>
<dbReference type="AlphaFoldDB" id="A0AAE0FNT2"/>